<dbReference type="PANTHER" id="PTHR45138">
    <property type="entry name" value="REGULATORY COMPONENTS OF SENSORY TRANSDUCTION SYSTEM"/>
    <property type="match status" value="1"/>
</dbReference>
<evidence type="ECO:0000259" key="2">
    <source>
        <dbReference type="PROSITE" id="PS50887"/>
    </source>
</evidence>
<dbReference type="SUPFAM" id="SSF55073">
    <property type="entry name" value="Nucleotide cyclase"/>
    <property type="match status" value="1"/>
</dbReference>
<dbReference type="CDD" id="cd01949">
    <property type="entry name" value="GGDEF"/>
    <property type="match status" value="1"/>
</dbReference>
<dbReference type="GO" id="GO:1902201">
    <property type="term" value="P:negative regulation of bacterial-type flagellum-dependent cell motility"/>
    <property type="evidence" value="ECO:0007669"/>
    <property type="project" value="TreeGrafter"/>
</dbReference>
<accession>A0A2W4UHG5</accession>
<evidence type="ECO:0000313" key="4">
    <source>
        <dbReference type="Proteomes" id="UP000249354"/>
    </source>
</evidence>
<dbReference type="InterPro" id="IPR050469">
    <property type="entry name" value="Diguanylate_Cyclase"/>
</dbReference>
<proteinExistence type="predicted"/>
<feature type="region of interest" description="Disordered" evidence="1">
    <location>
        <begin position="71"/>
        <end position="109"/>
    </location>
</feature>
<dbReference type="SMART" id="SM00065">
    <property type="entry name" value="GAF"/>
    <property type="match status" value="1"/>
</dbReference>
<dbReference type="NCBIfam" id="TIGR00254">
    <property type="entry name" value="GGDEF"/>
    <property type="match status" value="1"/>
</dbReference>
<dbReference type="PANTHER" id="PTHR45138:SF9">
    <property type="entry name" value="DIGUANYLATE CYCLASE DGCM-RELATED"/>
    <property type="match status" value="1"/>
</dbReference>
<feature type="compositionally biased region" description="Low complexity" evidence="1">
    <location>
        <begin position="97"/>
        <end position="106"/>
    </location>
</feature>
<dbReference type="EMBL" id="QBMC01000026">
    <property type="protein sequence ID" value="PZO20746.1"/>
    <property type="molecule type" value="Genomic_DNA"/>
</dbReference>
<dbReference type="GO" id="GO:0005886">
    <property type="term" value="C:plasma membrane"/>
    <property type="evidence" value="ECO:0007669"/>
    <property type="project" value="TreeGrafter"/>
</dbReference>
<dbReference type="SMART" id="SM00267">
    <property type="entry name" value="GGDEF"/>
    <property type="match status" value="1"/>
</dbReference>
<dbReference type="InterPro" id="IPR000160">
    <property type="entry name" value="GGDEF_dom"/>
</dbReference>
<gene>
    <name evidence="3" type="ORF">DCF25_06095</name>
</gene>
<dbReference type="SUPFAM" id="SSF55781">
    <property type="entry name" value="GAF domain-like"/>
    <property type="match status" value="1"/>
</dbReference>
<dbReference type="GO" id="GO:0052621">
    <property type="term" value="F:diguanylate cyclase activity"/>
    <property type="evidence" value="ECO:0007669"/>
    <property type="project" value="TreeGrafter"/>
</dbReference>
<reference evidence="4" key="1">
    <citation type="submission" date="2018-04" db="EMBL/GenBank/DDBJ databases">
        <authorList>
            <person name="Cornet L."/>
        </authorList>
    </citation>
    <scope>NUCLEOTIDE SEQUENCE [LARGE SCALE GENOMIC DNA]</scope>
</reference>
<sequence length="495" mass="56055">MLQRRVELPLFFRQNKDRSPLAKPVELGKQQAQLAASEPAGLSKRCELPVIQSDKSGQPSAPNWVYAHSEVNDSASTPPASYRNAIPPTEERPSTDLSSLLQNQRRQNQRLRQVERKLRSSLNLATVLGATVVETAAFFQVKQVSLLRHDTIQHRWQPVAQYCENQDLAWQQPFSFSADEFPALIETLQQGHSVHINSNREDAIAQERLRWRSQWPGNWLLVPVKRRQPMDYSLNSAISLEAAEEASSHEHWGIMALACANNQQSWSAQQATQSQSIVVELEWAIAQAHQHQELILANQELQKLALSDGLTRLANRRRFDEHLADEWQRLARDQQPLSLILCDLDHFKRYNDAFGHPAGDRCLIHVARALLNGPQRPADLVARYGGEEFAVILPNTDTHGAWRIAQKIHEHIRDLKIEHAPNNEEKYITVTMGVSTVLPGHNNTAQMLVQAADLALYHAKQQGRNRTYVHAHYNTVDADLERGSKASLDMTPAED</sequence>
<dbReference type="InterPro" id="IPR003018">
    <property type="entry name" value="GAF"/>
</dbReference>
<dbReference type="InterPro" id="IPR029787">
    <property type="entry name" value="Nucleotide_cyclase"/>
</dbReference>
<dbReference type="Gene3D" id="3.30.70.270">
    <property type="match status" value="1"/>
</dbReference>
<dbReference type="PROSITE" id="PS50887">
    <property type="entry name" value="GGDEF"/>
    <property type="match status" value="1"/>
</dbReference>
<dbReference type="Gene3D" id="3.30.450.40">
    <property type="match status" value="1"/>
</dbReference>
<evidence type="ECO:0000256" key="1">
    <source>
        <dbReference type="SAM" id="MobiDB-lite"/>
    </source>
</evidence>
<comment type="caution">
    <text evidence="3">The sequence shown here is derived from an EMBL/GenBank/DDBJ whole genome shotgun (WGS) entry which is preliminary data.</text>
</comment>
<dbReference type="GO" id="GO:0043709">
    <property type="term" value="P:cell adhesion involved in single-species biofilm formation"/>
    <property type="evidence" value="ECO:0007669"/>
    <property type="project" value="TreeGrafter"/>
</dbReference>
<organism evidence="3 4">
    <name type="scientific">Leptolyngbya foveolarum</name>
    <dbReference type="NCBI Taxonomy" id="47253"/>
    <lineage>
        <taxon>Bacteria</taxon>
        <taxon>Bacillati</taxon>
        <taxon>Cyanobacteriota</taxon>
        <taxon>Cyanophyceae</taxon>
        <taxon>Leptolyngbyales</taxon>
        <taxon>Leptolyngbyaceae</taxon>
        <taxon>Leptolyngbya group</taxon>
        <taxon>Leptolyngbya</taxon>
    </lineage>
</organism>
<reference evidence="3 4" key="2">
    <citation type="submission" date="2018-06" db="EMBL/GenBank/DDBJ databases">
        <title>Metagenomic assembly of (sub)arctic Cyanobacteria and their associated microbiome from non-axenic cultures.</title>
        <authorList>
            <person name="Baurain D."/>
        </authorList>
    </citation>
    <scope>NUCLEOTIDE SEQUENCE [LARGE SCALE GENOMIC DNA]</scope>
    <source>
        <strain evidence="3">ULC129bin1</strain>
    </source>
</reference>
<protein>
    <recommendedName>
        <fullName evidence="2">GGDEF domain-containing protein</fullName>
    </recommendedName>
</protein>
<dbReference type="AlphaFoldDB" id="A0A2W4UHG5"/>
<dbReference type="Pfam" id="PF00990">
    <property type="entry name" value="GGDEF"/>
    <property type="match status" value="1"/>
</dbReference>
<dbReference type="InterPro" id="IPR029016">
    <property type="entry name" value="GAF-like_dom_sf"/>
</dbReference>
<dbReference type="InterPro" id="IPR043128">
    <property type="entry name" value="Rev_trsase/Diguanyl_cyclase"/>
</dbReference>
<evidence type="ECO:0000313" key="3">
    <source>
        <dbReference type="EMBL" id="PZO20746.1"/>
    </source>
</evidence>
<name>A0A2W4UHG5_9CYAN</name>
<dbReference type="Proteomes" id="UP000249354">
    <property type="component" value="Unassembled WGS sequence"/>
</dbReference>
<feature type="domain" description="GGDEF" evidence="2">
    <location>
        <begin position="335"/>
        <end position="472"/>
    </location>
</feature>
<dbReference type="FunFam" id="3.30.70.270:FF:000001">
    <property type="entry name" value="Diguanylate cyclase domain protein"/>
    <property type="match status" value="1"/>
</dbReference>